<dbReference type="InterPro" id="IPR017592">
    <property type="entry name" value="Pilus_assmbl_Flp-typ_CpaB"/>
</dbReference>
<dbReference type="Proteomes" id="UP000542125">
    <property type="component" value="Unassembled WGS sequence"/>
</dbReference>
<dbReference type="EMBL" id="JACBYR010000002">
    <property type="protein sequence ID" value="NYE85550.1"/>
    <property type="molecule type" value="Genomic_DNA"/>
</dbReference>
<gene>
    <name evidence="3" type="ORF">FHW18_004857</name>
</gene>
<dbReference type="AlphaFoldDB" id="A0A7Y9IYN9"/>
<evidence type="ECO:0000313" key="3">
    <source>
        <dbReference type="EMBL" id="NYE85550.1"/>
    </source>
</evidence>
<dbReference type="Pfam" id="PF08666">
    <property type="entry name" value="SAF"/>
    <property type="match status" value="1"/>
</dbReference>
<dbReference type="CDD" id="cd11615">
    <property type="entry name" value="SAF_NeuB_like"/>
    <property type="match status" value="1"/>
</dbReference>
<evidence type="ECO:0000259" key="2">
    <source>
        <dbReference type="PROSITE" id="PS50844"/>
    </source>
</evidence>
<comment type="caution">
    <text evidence="3">The sequence shown here is derived from an EMBL/GenBank/DDBJ whole genome shotgun (WGS) entry which is preliminary data.</text>
</comment>
<organism evidence="3 4">
    <name type="scientific">Pigmentiphaga litoralis</name>
    <dbReference type="NCBI Taxonomy" id="516702"/>
    <lineage>
        <taxon>Bacteria</taxon>
        <taxon>Pseudomonadati</taxon>
        <taxon>Pseudomonadota</taxon>
        <taxon>Betaproteobacteria</taxon>
        <taxon>Burkholderiales</taxon>
        <taxon>Alcaligenaceae</taxon>
        <taxon>Pigmentiphaga</taxon>
    </lineage>
</organism>
<dbReference type="InterPro" id="IPR057736">
    <property type="entry name" value="SAF_PseI/NeuA/NeuB"/>
</dbReference>
<dbReference type="InterPro" id="IPR006190">
    <property type="entry name" value="SAF_AFP_Neu5Ac"/>
</dbReference>
<feature type="region of interest" description="Disordered" evidence="1">
    <location>
        <begin position="277"/>
        <end position="343"/>
    </location>
</feature>
<keyword evidence="4" id="KW-1185">Reference proteome</keyword>
<dbReference type="NCBIfam" id="TIGR03177">
    <property type="entry name" value="pilus_cpaB"/>
    <property type="match status" value="1"/>
</dbReference>
<dbReference type="RefSeq" id="WP_179589573.1">
    <property type="nucleotide sequence ID" value="NZ_JACBYR010000002.1"/>
</dbReference>
<reference evidence="3 4" key="1">
    <citation type="submission" date="2020-07" db="EMBL/GenBank/DDBJ databases">
        <title>Genomic Encyclopedia of Type Strains, Phase IV (KMG-V): Genome sequencing to study the core and pangenomes of soil and plant-associated prokaryotes.</title>
        <authorList>
            <person name="Whitman W."/>
        </authorList>
    </citation>
    <scope>NUCLEOTIDE SEQUENCE [LARGE SCALE GENOMIC DNA]</scope>
    <source>
        <strain evidence="3 4">SAS40</strain>
    </source>
</reference>
<name>A0A7Y9IYN9_9BURK</name>
<dbReference type="InterPro" id="IPR031571">
    <property type="entry name" value="RcpC_dom"/>
</dbReference>
<dbReference type="SMART" id="SM00858">
    <property type="entry name" value="SAF"/>
    <property type="match status" value="1"/>
</dbReference>
<dbReference type="InterPro" id="IPR013974">
    <property type="entry name" value="SAF"/>
</dbReference>
<proteinExistence type="predicted"/>
<accession>A0A7Y9IYN9</accession>
<dbReference type="Pfam" id="PF16976">
    <property type="entry name" value="RcpC"/>
    <property type="match status" value="1"/>
</dbReference>
<protein>
    <submittedName>
        <fullName evidence="3">Pilus assembly protein CpaB</fullName>
    </submittedName>
</protein>
<sequence>MARFRIEKKWGMLAVALSAGAIAAWLSQRYVQARIDQVEAGARKPQVAVLVAAEDLPAGARLTHASIAVRDMPGEWTSDSALTPEHAEAVLSASLSHPVRRGEPILWAHVEAARARSLADKLAAGRRAVTLPVDDMSSVSGLLQPGDLIDLYVSFDHRGKPVTVPLLQGMKVLATGRQVEADSGGSASTPTNETGRSFSTVTLDASPEEAVKLIAARQNGTVTAMLRGAAESKAVSSAYLGDLGKLLGLQEPAPDRAPPKRAQVPIIYGDRTPRTIPKLGEAWSDPVPGAMEGGPGIDATARPPAGGTALPVMPWAATSGGESVRETSDQATRPSALSREVTP</sequence>
<evidence type="ECO:0000256" key="1">
    <source>
        <dbReference type="SAM" id="MobiDB-lite"/>
    </source>
</evidence>
<feature type="domain" description="AFP-like" evidence="2">
    <location>
        <begin position="49"/>
        <end position="113"/>
    </location>
</feature>
<evidence type="ECO:0000313" key="4">
    <source>
        <dbReference type="Proteomes" id="UP000542125"/>
    </source>
</evidence>
<dbReference type="PROSITE" id="PS50844">
    <property type="entry name" value="AFP_LIKE"/>
    <property type="match status" value="1"/>
</dbReference>